<dbReference type="InterPro" id="IPR014044">
    <property type="entry name" value="CAP_dom"/>
</dbReference>
<feature type="transmembrane region" description="Helical" evidence="2">
    <location>
        <begin position="7"/>
        <end position="24"/>
    </location>
</feature>
<dbReference type="Gene3D" id="3.40.33.10">
    <property type="entry name" value="CAP"/>
    <property type="match status" value="1"/>
</dbReference>
<keyword evidence="2" id="KW-1133">Transmembrane helix</keyword>
<evidence type="ECO:0000256" key="2">
    <source>
        <dbReference type="SAM" id="Phobius"/>
    </source>
</evidence>
<evidence type="ECO:0000259" key="3">
    <source>
        <dbReference type="SMART" id="SM00198"/>
    </source>
</evidence>
<keyword evidence="2" id="KW-0812">Transmembrane</keyword>
<organism evidence="4 5">
    <name type="scientific">Golovinomyces cichoracearum</name>
    <dbReference type="NCBI Taxonomy" id="62708"/>
    <lineage>
        <taxon>Eukaryota</taxon>
        <taxon>Fungi</taxon>
        <taxon>Dikarya</taxon>
        <taxon>Ascomycota</taxon>
        <taxon>Pezizomycotina</taxon>
        <taxon>Leotiomycetes</taxon>
        <taxon>Erysiphales</taxon>
        <taxon>Erysiphaceae</taxon>
        <taxon>Golovinomyces</taxon>
    </lineage>
</organism>
<reference evidence="4 5" key="1">
    <citation type="journal article" date="2018" name="BMC Genomics">
        <title>Comparative genome analyses reveal sequence features reflecting distinct modes of host-adaptation between dicot and monocot powdery mildew.</title>
        <authorList>
            <person name="Wu Y."/>
            <person name="Ma X."/>
            <person name="Pan Z."/>
            <person name="Kale S.D."/>
            <person name="Song Y."/>
            <person name="King H."/>
            <person name="Zhang Q."/>
            <person name="Presley C."/>
            <person name="Deng X."/>
            <person name="Wei C.I."/>
            <person name="Xiao S."/>
        </authorList>
    </citation>
    <scope>NUCLEOTIDE SEQUENCE [LARGE SCALE GENOMIC DNA]</scope>
    <source>
        <strain evidence="4">UMSG1</strain>
    </source>
</reference>
<sequence>MFLQKYIHLYTSSILFFIAIFLVTSSPVTNVVKREIEVIVEVVTCTVTVTVFEFPSSSAIDETIPNQAILPLKDSDAVRDSLDFHKFNESEKDATPLASPNKGNVSDDIESSIVQDITLKNLTLGSSAISKSSDNQDDANNSNPQADSEPTVIEDFSRVPEPPTFNKVPKLQEVPAFVNVPKIPEPPAFNEVPKQEEAPAFINQEEAPAFINVPKIPESPAFNDVPKKQEVPAFVNVPSIRESPTINEAPKAPEVSSTPKSTIENKSPDIEKSVPVASDNGKNQDFGSSKVFPPQDISDFQDTSKDQDRDITPDSKTKKKKPGSSSKFLSDYEATTIERHNAHRFNHSSIELTWNKTLASFALETAKTCVFAHDLTPGDGNYGQNIAAFGTSKGVKSLDKSTLIADAVSNKWYNSELKFVPFGISKPSTSGPEFLHLTQIIWKETKSVGCVTFECPSGSIFSIPSQYTVCNYFPVCYLTSKFFLSFLSFKRKK</sequence>
<comment type="caution">
    <text evidence="4">The sequence shown here is derived from an EMBL/GenBank/DDBJ whole genome shotgun (WGS) entry which is preliminary data.</text>
</comment>
<feature type="compositionally biased region" description="Low complexity" evidence="1">
    <location>
        <begin position="138"/>
        <end position="148"/>
    </location>
</feature>
<dbReference type="CDD" id="cd05380">
    <property type="entry name" value="CAP_euk"/>
    <property type="match status" value="1"/>
</dbReference>
<feature type="compositionally biased region" description="Basic and acidic residues" evidence="1">
    <location>
        <begin position="302"/>
        <end position="316"/>
    </location>
</feature>
<feature type="compositionally biased region" description="Polar residues" evidence="1">
    <location>
        <begin position="255"/>
        <end position="265"/>
    </location>
</feature>
<dbReference type="SMART" id="SM00198">
    <property type="entry name" value="SCP"/>
    <property type="match status" value="1"/>
</dbReference>
<protein>
    <submittedName>
        <fullName evidence="4">Putative scp-like extracellular protein</fullName>
    </submittedName>
</protein>
<proteinExistence type="predicted"/>
<dbReference type="InterPro" id="IPR035940">
    <property type="entry name" value="CAP_sf"/>
</dbReference>
<gene>
    <name evidence="4" type="ORF">GcM1_224009</name>
</gene>
<dbReference type="AlphaFoldDB" id="A0A420IQF0"/>
<evidence type="ECO:0000313" key="5">
    <source>
        <dbReference type="Proteomes" id="UP000285326"/>
    </source>
</evidence>
<accession>A0A420IQF0</accession>
<dbReference type="Pfam" id="PF00188">
    <property type="entry name" value="CAP"/>
    <property type="match status" value="1"/>
</dbReference>
<keyword evidence="2" id="KW-0472">Membrane</keyword>
<dbReference type="Proteomes" id="UP000285326">
    <property type="component" value="Unassembled WGS sequence"/>
</dbReference>
<dbReference type="SUPFAM" id="SSF55797">
    <property type="entry name" value="PR-1-like"/>
    <property type="match status" value="1"/>
</dbReference>
<dbReference type="PRINTS" id="PR00837">
    <property type="entry name" value="V5TPXLIKE"/>
</dbReference>
<dbReference type="EMBL" id="MCBS01022494">
    <property type="protein sequence ID" value="RKF76754.1"/>
    <property type="molecule type" value="Genomic_DNA"/>
</dbReference>
<feature type="region of interest" description="Disordered" evidence="1">
    <location>
        <begin position="129"/>
        <end position="152"/>
    </location>
</feature>
<name>A0A420IQF0_9PEZI</name>
<evidence type="ECO:0000256" key="1">
    <source>
        <dbReference type="SAM" id="MobiDB-lite"/>
    </source>
</evidence>
<feature type="region of interest" description="Disordered" evidence="1">
    <location>
        <begin position="242"/>
        <end position="327"/>
    </location>
</feature>
<dbReference type="PANTHER" id="PTHR10334">
    <property type="entry name" value="CYSTEINE-RICH SECRETORY PROTEIN-RELATED"/>
    <property type="match status" value="1"/>
</dbReference>
<feature type="domain" description="SCP" evidence="3">
    <location>
        <begin position="331"/>
        <end position="480"/>
    </location>
</feature>
<dbReference type="InterPro" id="IPR001283">
    <property type="entry name" value="CRISP-related"/>
</dbReference>
<evidence type="ECO:0000313" key="4">
    <source>
        <dbReference type="EMBL" id="RKF76754.1"/>
    </source>
</evidence>